<keyword evidence="19" id="KW-1185">Reference proteome</keyword>
<dbReference type="InterPro" id="IPR029021">
    <property type="entry name" value="Prot-tyrosine_phosphatase-like"/>
</dbReference>
<evidence type="ECO:0000313" key="19">
    <source>
        <dbReference type="Proteomes" id="UP000694569"/>
    </source>
</evidence>
<feature type="compositionally biased region" description="Polar residues" evidence="11">
    <location>
        <begin position="1267"/>
        <end position="1276"/>
    </location>
</feature>
<feature type="compositionally biased region" description="Polar residues" evidence="11">
    <location>
        <begin position="1633"/>
        <end position="1645"/>
    </location>
</feature>
<dbReference type="SUPFAM" id="SSF57889">
    <property type="entry name" value="Cysteine-rich domain"/>
    <property type="match status" value="1"/>
</dbReference>
<dbReference type="SMART" id="SM00462">
    <property type="entry name" value="PTB"/>
    <property type="match status" value="1"/>
</dbReference>
<evidence type="ECO:0000256" key="8">
    <source>
        <dbReference type="ARBA" id="ARBA00022949"/>
    </source>
</evidence>
<dbReference type="SMART" id="SM00252">
    <property type="entry name" value="SH2"/>
    <property type="match status" value="1"/>
</dbReference>
<evidence type="ECO:0000256" key="2">
    <source>
        <dbReference type="ARBA" id="ARBA00007881"/>
    </source>
</evidence>
<dbReference type="PROSITE" id="PS50081">
    <property type="entry name" value="ZF_DAG_PE_2"/>
    <property type="match status" value="1"/>
</dbReference>
<feature type="compositionally biased region" description="Polar residues" evidence="11">
    <location>
        <begin position="1429"/>
        <end position="1451"/>
    </location>
</feature>
<evidence type="ECO:0000256" key="4">
    <source>
        <dbReference type="ARBA" id="ARBA00022723"/>
    </source>
</evidence>
<feature type="compositionally biased region" description="Polar residues" evidence="11">
    <location>
        <begin position="1528"/>
        <end position="1549"/>
    </location>
</feature>
<evidence type="ECO:0000256" key="10">
    <source>
        <dbReference type="PROSITE-ProRule" id="PRU00191"/>
    </source>
</evidence>
<dbReference type="InterPro" id="IPR033929">
    <property type="entry name" value="Tensin_PTB"/>
</dbReference>
<feature type="region of interest" description="Disordered" evidence="11">
    <location>
        <begin position="937"/>
        <end position="977"/>
    </location>
</feature>
<dbReference type="InterPro" id="IPR036860">
    <property type="entry name" value="SH2_dom_sf"/>
</dbReference>
<dbReference type="CDD" id="cd09927">
    <property type="entry name" value="SH2_Tensin_like"/>
    <property type="match status" value="1"/>
</dbReference>
<feature type="region of interest" description="Disordered" evidence="11">
    <location>
        <begin position="1024"/>
        <end position="1161"/>
    </location>
</feature>
<comment type="subcellular location">
    <subcellularLocation>
        <location evidence="1">Cell junction</location>
        <location evidence="1">Focal adhesion</location>
    </subcellularLocation>
</comment>
<dbReference type="InterPro" id="IPR006020">
    <property type="entry name" value="PTB/PI_dom"/>
</dbReference>
<dbReference type="Gene3D" id="3.30.60.20">
    <property type="match status" value="1"/>
</dbReference>
<dbReference type="Pfam" id="PF00017">
    <property type="entry name" value="SH2"/>
    <property type="match status" value="1"/>
</dbReference>
<feature type="region of interest" description="Disordered" evidence="11">
    <location>
        <begin position="1633"/>
        <end position="1670"/>
    </location>
</feature>
<name>A0A8C5MI59_9ANUR</name>
<feature type="compositionally biased region" description="Polar residues" evidence="11">
    <location>
        <begin position="1464"/>
        <end position="1480"/>
    </location>
</feature>
<feature type="compositionally biased region" description="Low complexity" evidence="11">
    <location>
        <begin position="943"/>
        <end position="955"/>
    </location>
</feature>
<feature type="domain" description="PID" evidence="12">
    <location>
        <begin position="1895"/>
        <end position="2016"/>
    </location>
</feature>
<dbReference type="InterPro" id="IPR014020">
    <property type="entry name" value="Tensin_C2-dom"/>
</dbReference>
<evidence type="ECO:0000313" key="18">
    <source>
        <dbReference type="Ensembl" id="ENSLLEP00000014460.1"/>
    </source>
</evidence>
<keyword evidence="9 10" id="KW-0727">SH2 domain</keyword>
<dbReference type="Proteomes" id="UP000694569">
    <property type="component" value="Unplaced"/>
</dbReference>
<dbReference type="Pfam" id="PF08416">
    <property type="entry name" value="PTB"/>
    <property type="match status" value="1"/>
</dbReference>
<dbReference type="InterPro" id="IPR046349">
    <property type="entry name" value="C1-like_sf"/>
</dbReference>
<keyword evidence="5" id="KW-0378">Hydrolase</keyword>
<dbReference type="InterPro" id="IPR035892">
    <property type="entry name" value="C2_domain_sf"/>
</dbReference>
<feature type="compositionally biased region" description="Polar residues" evidence="11">
    <location>
        <begin position="1293"/>
        <end position="1313"/>
    </location>
</feature>
<sequence>MCVYPILLPAGGVCCISPAQLHSIPCIAVWCVPCSVFCMGCAGSCALGGPPAGHINRTMHLTEPAAGERHVFQEKALRKKRLCAGCNEPVISQGSVCRVCKIISHKKCEGKVTSGCSSPPPADMRRRTAPGPTIQHMGSTKSLNVKQRSSLPRNFSLDHVIQRSYDLDLTYITERIISVFFPTNQEEQRYRSNLREVASMLRSKHEDKYLLFNLSRKRHDLARLNPKVQDFFWPDCHAPPLDVICSICKAMEAWLNSDPQHVVVLHCKGNQGKTGVVIASYMHYSKVSASVDQALSTLAMRKFCEDKVSAALHPSQRRYINYFGGLLSGNIKISSDMLSLQCVLLPVIPALQSEGGFCPFLKIYQSMQLVYTSGIYFSLGDATTQRRQLCINLEPALLMKGDIMVKCYHKQCQPQEREVIFRIQFHTCTIHNTHLCFSKDQLDGACTDDRFPEGATVEFIFSSGNEKSKGREGFRNDPAVTVDYDITDPLVRLDSYENLNVHHEDSLEDLSHTRGPLDGSIYARVKKKSTSLASNNGSPEHHGRLLSVSSDSGHSSAPTERLEETPQKVQPTPAEREDLEKLLGGFGVAVKQQGEPPYSQIMKPDEMGAHNGNQRKVNEKPQDLHHIGFRDGTKPNIPPKINGDLRPLYIGWSGDDGTSQNLPLAPLSWERQREIACETQWDNQRECELAIMEEEMGQLGGLAVYQERRPALSRHCSCKLGYSSTNIEGPPSRSYYRPEAILEPRGAPGSTAVLQASHYPGMYSEQERRRLFRSLSEGPQHYPTQAQSPPKRGSLRDTRPYLCQGPPPEPVLFPLCPCSHCQSSACYAVPNIWPLDETKLPPMQPFHRGEHQLHLTQPYNRGVQTSHDIPPFQMPPSKMHYGYPPPHADETLHFNQFTDGGYGHNYPHFLHPSYLPNNCGSGGYGNQSFPACGSPYNAPEGQVPPSDSVSPFVPSNPAPRRLSNETISDDNAGDLAPLHHPYDDRGNCASQADVASFQMQQKDVTAVGVGVGTCTQATSAVNAQSSIPSNNQGPLQTMHTRNPVQTDGFMYPRSPVHKSTPINPYPQSSQTHSQHIPNGVLKQSPTGQEHKLGQTSSSERPSLQVAEPQNPTMQHSPKQTTDSHANTHSQDYANCPTPQANGKMHTVRFQNPEDTGSTTIYPQNHVHRSEQPAQKENTLQPQNSDTHPHTLMHTQCTHPPLLFTQSSPAQSRPPENIQGPFVQRHSPGHMQNPTALPLLPRTVQGPNAQVLSPGNTQGADEHPHSPVNRQDLNTHPHSAGQLQCPPTHRCSPGNGQYQMTQAHSPEHAQSLNTHVYPHGYTQSPSGHPHPENLTKMIPHSHSPGNNQNFQGNTPWPAPNAHSAGHPPISPTHVLSLGHTREPPGQSHGCMTKQSPSPNTQYPVLSHTVPSHLPPSMQVQRIPENPHSPPHTQGVSVQKASPQQPQTHSPLQSPVCADPPREKVNSTVHTQSPLVQKDNSAQTTITVRTQIPSSQTHVSVQKVSPQVQIQNTVRIQSAPMQTFRGPTVPNQKTTVQPTNHQHGQPSTITGSERPELSLSCVDVSTSSMTSAQSPSHLNKVAPQLPTTPRTKSLELTRGQFSFGPVLTLNERIPPPAPDFGGSYPSLVAHAPLNSLTPPKRSQTVSLPMTHGRVHGGSTPTSPPLTPLGSQGDLLPPSPTPSFPLSTAYYTGSPCPPNTPQPPCLPEKHHAPAAGEKTEIVNQANRHLERRSPPTSPTDLQAETHMTAGFVQDSSKFWYKPNISREQAITLLRCAEPGSFLIRDSNSFRGAYGLALKVASPPPNVMTQPCKDPTEQLVRHFLIETGPKGVKIKGSPIEPHFGSLSALVSQHSVAPLSLPCTLRVPSRDLAEQNSEVMAPTNMSTAADLLRQGAACSVLYLGSVDTESLTGPQAVSRASSAILTPPRSTATTVHFKVSEQGITLTDSQRKLFFRRHYPVSSVTFCNADPQDRRWTNPDGTTSKVFGFVARKAGTAAENVCHLFAELDPEQPASAIVNFVTKVMLGTQRR</sequence>
<dbReference type="InterPro" id="IPR002219">
    <property type="entry name" value="PKC_DAG/PE"/>
</dbReference>
<keyword evidence="7" id="KW-0904">Protein phosphatase</keyword>
<evidence type="ECO:0000259" key="13">
    <source>
        <dbReference type="PROSITE" id="PS50001"/>
    </source>
</evidence>
<dbReference type="SMART" id="SM00109">
    <property type="entry name" value="C1"/>
    <property type="match status" value="1"/>
</dbReference>
<evidence type="ECO:0000256" key="7">
    <source>
        <dbReference type="ARBA" id="ARBA00022912"/>
    </source>
</evidence>
<dbReference type="GO" id="GO:0005925">
    <property type="term" value="C:focal adhesion"/>
    <property type="evidence" value="ECO:0007669"/>
    <property type="project" value="UniProtKB-SubCell"/>
</dbReference>
<dbReference type="SUPFAM" id="SSF50729">
    <property type="entry name" value="PH domain-like"/>
    <property type="match status" value="1"/>
</dbReference>
<accession>A0A8C5MI59</accession>
<evidence type="ECO:0000259" key="15">
    <source>
        <dbReference type="PROSITE" id="PS50081"/>
    </source>
</evidence>
<dbReference type="PANTHER" id="PTHR45734:SF1">
    <property type="entry name" value="TENSIN-2"/>
    <property type="match status" value="1"/>
</dbReference>
<feature type="region of interest" description="Disordered" evidence="11">
    <location>
        <begin position="777"/>
        <end position="799"/>
    </location>
</feature>
<feature type="compositionally biased region" description="Polar residues" evidence="11">
    <location>
        <begin position="1391"/>
        <end position="1402"/>
    </location>
</feature>
<evidence type="ECO:0000256" key="3">
    <source>
        <dbReference type="ARBA" id="ARBA00022553"/>
    </source>
</evidence>
<dbReference type="SUPFAM" id="SSF55550">
    <property type="entry name" value="SH2 domain"/>
    <property type="match status" value="1"/>
</dbReference>
<dbReference type="PROSITE" id="PS01179">
    <property type="entry name" value="PID"/>
    <property type="match status" value="1"/>
</dbReference>
<reference evidence="18" key="2">
    <citation type="submission" date="2025-09" db="UniProtKB">
        <authorList>
            <consortium name="Ensembl"/>
        </authorList>
    </citation>
    <scope>IDENTIFICATION</scope>
</reference>
<dbReference type="PROSITE" id="PS50001">
    <property type="entry name" value="SH2"/>
    <property type="match status" value="1"/>
</dbReference>
<dbReference type="Gene3D" id="2.30.29.30">
    <property type="entry name" value="Pleckstrin-homology domain (PH domain)/Phosphotyrosine-binding domain (PTB)"/>
    <property type="match status" value="1"/>
</dbReference>
<dbReference type="Ensembl" id="ENSLLET00000015026.1">
    <property type="protein sequence ID" value="ENSLLEP00000014460.1"/>
    <property type="gene ID" value="ENSLLEG00000008948.1"/>
</dbReference>
<dbReference type="CDD" id="cd01213">
    <property type="entry name" value="PTB_tensin"/>
    <property type="match status" value="1"/>
</dbReference>
<feature type="region of interest" description="Disordered" evidence="11">
    <location>
        <begin position="528"/>
        <end position="574"/>
    </location>
</feature>
<dbReference type="PANTHER" id="PTHR45734">
    <property type="entry name" value="TENSIN"/>
    <property type="match status" value="1"/>
</dbReference>
<organism evidence="18 19">
    <name type="scientific">Leptobrachium leishanense</name>
    <name type="common">Leishan spiny toad</name>
    <dbReference type="NCBI Taxonomy" id="445787"/>
    <lineage>
        <taxon>Eukaryota</taxon>
        <taxon>Metazoa</taxon>
        <taxon>Chordata</taxon>
        <taxon>Craniata</taxon>
        <taxon>Vertebrata</taxon>
        <taxon>Euteleostomi</taxon>
        <taxon>Amphibia</taxon>
        <taxon>Batrachia</taxon>
        <taxon>Anura</taxon>
        <taxon>Pelobatoidea</taxon>
        <taxon>Megophryidae</taxon>
        <taxon>Leptobrachium</taxon>
    </lineage>
</organism>
<dbReference type="GeneTree" id="ENSGT00940000163886"/>
<dbReference type="Pfam" id="PF00130">
    <property type="entry name" value="C1_1"/>
    <property type="match status" value="1"/>
</dbReference>
<dbReference type="PROSITE" id="PS51181">
    <property type="entry name" value="PPASE_TENSIN"/>
    <property type="match status" value="1"/>
</dbReference>
<evidence type="ECO:0000259" key="17">
    <source>
        <dbReference type="PROSITE" id="PS51182"/>
    </source>
</evidence>
<evidence type="ECO:0000256" key="6">
    <source>
        <dbReference type="ARBA" id="ARBA00022833"/>
    </source>
</evidence>
<feature type="compositionally biased region" description="Polar residues" evidence="11">
    <location>
        <begin position="1342"/>
        <end position="1353"/>
    </location>
</feature>
<feature type="region of interest" description="Disordered" evidence="11">
    <location>
        <begin position="1528"/>
        <end position="1553"/>
    </location>
</feature>
<feature type="domain" description="SH2" evidence="13">
    <location>
        <begin position="1756"/>
        <end position="1864"/>
    </location>
</feature>
<evidence type="ECO:0000259" key="16">
    <source>
        <dbReference type="PROSITE" id="PS51181"/>
    </source>
</evidence>
<evidence type="ECO:0000256" key="11">
    <source>
        <dbReference type="SAM" id="MobiDB-lite"/>
    </source>
</evidence>
<keyword evidence="6" id="KW-0862">Zinc</keyword>
<dbReference type="InterPro" id="IPR051484">
    <property type="entry name" value="Tensin_PTEN_phosphatase"/>
</dbReference>
<feature type="compositionally biased region" description="Low complexity" evidence="11">
    <location>
        <begin position="547"/>
        <end position="556"/>
    </location>
</feature>
<dbReference type="SUPFAM" id="SSF49562">
    <property type="entry name" value="C2 domain (Calcium/lipid-binding domain, CaLB)"/>
    <property type="match status" value="1"/>
</dbReference>
<dbReference type="InterPro" id="IPR000387">
    <property type="entry name" value="Tyr_Pase_dom"/>
</dbReference>
<comment type="similarity">
    <text evidence="2">Belongs to the PTEN phosphatase protein family.</text>
</comment>
<feature type="domain" description="Phosphatase tensin-type" evidence="16">
    <location>
        <begin position="158"/>
        <end position="330"/>
    </location>
</feature>
<evidence type="ECO:0000259" key="12">
    <source>
        <dbReference type="PROSITE" id="PS01179"/>
    </source>
</evidence>
<feature type="compositionally biased region" description="Polar residues" evidence="11">
    <location>
        <begin position="1171"/>
        <end position="1185"/>
    </location>
</feature>
<dbReference type="InterPro" id="IPR035012">
    <property type="entry name" value="Tensin-like_SH2"/>
</dbReference>
<keyword evidence="3" id="KW-0597">Phosphoprotein</keyword>
<dbReference type="PROSITE" id="PS50056">
    <property type="entry name" value="TYR_PHOSPHATASE_2"/>
    <property type="match status" value="1"/>
</dbReference>
<feature type="region of interest" description="Disordered" evidence="11">
    <location>
        <begin position="1240"/>
        <end position="1480"/>
    </location>
</feature>
<dbReference type="SUPFAM" id="SSF52799">
    <property type="entry name" value="(Phosphotyrosine protein) phosphatases II"/>
    <property type="match status" value="1"/>
</dbReference>
<dbReference type="InterPro" id="IPR011993">
    <property type="entry name" value="PH-like_dom_sf"/>
</dbReference>
<feature type="region of interest" description="Disordered" evidence="11">
    <location>
        <begin position="1166"/>
        <end position="1185"/>
    </location>
</feature>
<evidence type="ECO:0000256" key="5">
    <source>
        <dbReference type="ARBA" id="ARBA00022801"/>
    </source>
</evidence>
<dbReference type="InterPro" id="IPR013625">
    <property type="entry name" value="PTB"/>
</dbReference>
<dbReference type="Gene3D" id="3.30.505.10">
    <property type="entry name" value="SH2 domain"/>
    <property type="match status" value="1"/>
</dbReference>
<keyword evidence="4" id="KW-0479">Metal-binding</keyword>
<feature type="compositionally biased region" description="Polar residues" evidence="11">
    <location>
        <begin position="1148"/>
        <end position="1161"/>
    </location>
</feature>
<feature type="compositionally biased region" description="Polar residues" evidence="11">
    <location>
        <begin position="1244"/>
        <end position="1258"/>
    </location>
</feature>
<dbReference type="Pfam" id="PF10409">
    <property type="entry name" value="PTEN_C2"/>
    <property type="match status" value="1"/>
</dbReference>
<feature type="compositionally biased region" description="Polar residues" evidence="11">
    <location>
        <begin position="1024"/>
        <end position="1045"/>
    </location>
</feature>
<dbReference type="GO" id="GO:0046872">
    <property type="term" value="F:metal ion binding"/>
    <property type="evidence" value="ECO:0007669"/>
    <property type="project" value="UniProtKB-KW"/>
</dbReference>
<dbReference type="PROSITE" id="PS51182">
    <property type="entry name" value="C2_TENSIN"/>
    <property type="match status" value="1"/>
</dbReference>
<dbReference type="CDD" id="cd20887">
    <property type="entry name" value="C1_TNS2"/>
    <property type="match status" value="1"/>
</dbReference>
<feature type="domain" description="Tyrosine specific protein phosphatases" evidence="14">
    <location>
        <begin position="241"/>
        <end position="302"/>
    </location>
</feature>
<feature type="compositionally biased region" description="Polar residues" evidence="11">
    <location>
        <begin position="1060"/>
        <end position="1140"/>
    </location>
</feature>
<evidence type="ECO:0000256" key="9">
    <source>
        <dbReference type="ARBA" id="ARBA00022999"/>
    </source>
</evidence>
<dbReference type="InterPro" id="IPR029023">
    <property type="entry name" value="Tensin_phosphatase"/>
</dbReference>
<dbReference type="GO" id="GO:0004725">
    <property type="term" value="F:protein tyrosine phosphatase activity"/>
    <property type="evidence" value="ECO:0007669"/>
    <property type="project" value="TreeGrafter"/>
</dbReference>
<dbReference type="FunFam" id="2.30.29.30:FF:000039">
    <property type="entry name" value="Tensin 1"/>
    <property type="match status" value="1"/>
</dbReference>
<dbReference type="InterPro" id="IPR000980">
    <property type="entry name" value="SH2"/>
</dbReference>
<dbReference type="Gene3D" id="3.90.190.10">
    <property type="entry name" value="Protein tyrosine phosphatase superfamily"/>
    <property type="match status" value="1"/>
</dbReference>
<dbReference type="PROSITE" id="PS00479">
    <property type="entry name" value="ZF_DAG_PE_1"/>
    <property type="match status" value="1"/>
</dbReference>
<dbReference type="SMART" id="SM01326">
    <property type="entry name" value="PTEN_C2"/>
    <property type="match status" value="1"/>
</dbReference>
<dbReference type="OrthoDB" id="6273691at2759"/>
<protein>
    <recommendedName>
        <fullName evidence="20">Tensin</fullName>
    </recommendedName>
</protein>
<keyword evidence="8" id="KW-0965">Cell junction</keyword>
<evidence type="ECO:0000256" key="1">
    <source>
        <dbReference type="ARBA" id="ARBA00004246"/>
    </source>
</evidence>
<feature type="region of interest" description="Disordered" evidence="11">
    <location>
        <begin position="1566"/>
        <end position="1585"/>
    </location>
</feature>
<feature type="domain" description="C2 tensin-type" evidence="17">
    <location>
        <begin position="335"/>
        <end position="464"/>
    </location>
</feature>
<evidence type="ECO:0000259" key="14">
    <source>
        <dbReference type="PROSITE" id="PS50056"/>
    </source>
</evidence>
<dbReference type="Gene3D" id="2.60.40.1110">
    <property type="match status" value="1"/>
</dbReference>
<feature type="domain" description="Phorbol-ester/DAG-type" evidence="15">
    <location>
        <begin position="69"/>
        <end position="116"/>
    </location>
</feature>
<reference evidence="18" key="1">
    <citation type="submission" date="2025-08" db="UniProtKB">
        <authorList>
            <consortium name="Ensembl"/>
        </authorList>
    </citation>
    <scope>IDENTIFICATION</scope>
</reference>
<evidence type="ECO:0008006" key="20">
    <source>
        <dbReference type="Google" id="ProtNLM"/>
    </source>
</evidence>
<proteinExistence type="inferred from homology"/>